<sequence>MGVGKKLVIFLAVFIILPTLLGLFMIFTQVNKNIKDMEQETVTNKNKVVQKLIAQFGVNLEKTLVANARWTACYEALKNMILIG</sequence>
<keyword evidence="1" id="KW-1133">Transmembrane helix</keyword>
<keyword evidence="1" id="KW-0812">Transmembrane</keyword>
<gene>
    <name evidence="2" type="ordered locus">Dred_2639</name>
</gene>
<dbReference type="RefSeq" id="WP_011878943.1">
    <property type="nucleotide sequence ID" value="NC_009253.1"/>
</dbReference>
<name>A4J7U3_DESRM</name>
<proteinExistence type="predicted"/>
<reference evidence="2 3" key="1">
    <citation type="submission" date="2007-03" db="EMBL/GenBank/DDBJ databases">
        <title>Complete sequence of Desulfotomaculum reducens MI-1.</title>
        <authorList>
            <consortium name="US DOE Joint Genome Institute"/>
            <person name="Copeland A."/>
            <person name="Lucas S."/>
            <person name="Lapidus A."/>
            <person name="Barry K."/>
            <person name="Detter J.C."/>
            <person name="Glavina del Rio T."/>
            <person name="Hammon N."/>
            <person name="Israni S."/>
            <person name="Dalin E."/>
            <person name="Tice H."/>
            <person name="Pitluck S."/>
            <person name="Sims D."/>
            <person name="Brettin T."/>
            <person name="Bruce D."/>
            <person name="Han C."/>
            <person name="Tapia R."/>
            <person name="Schmutz J."/>
            <person name="Larimer F."/>
            <person name="Land M."/>
            <person name="Hauser L."/>
            <person name="Kyrpides N."/>
            <person name="Kim E."/>
            <person name="Tebo B.M."/>
            <person name="Richardson P."/>
        </authorList>
    </citation>
    <scope>NUCLEOTIDE SEQUENCE [LARGE SCALE GENOMIC DNA]</scope>
    <source>
        <strain evidence="2 3">MI-1</strain>
    </source>
</reference>
<dbReference type="STRING" id="349161.Dred_2639"/>
<dbReference type="AlphaFoldDB" id="A4J7U3"/>
<evidence type="ECO:0000313" key="2">
    <source>
        <dbReference type="EMBL" id="ABO51146.1"/>
    </source>
</evidence>
<feature type="transmembrane region" description="Helical" evidence="1">
    <location>
        <begin position="7"/>
        <end position="27"/>
    </location>
</feature>
<dbReference type="HOGENOM" id="CLU_2522194_0_0_9"/>
<keyword evidence="3" id="KW-1185">Reference proteome</keyword>
<dbReference type="Proteomes" id="UP000001556">
    <property type="component" value="Chromosome"/>
</dbReference>
<accession>A4J7U3</accession>
<keyword evidence="1" id="KW-0472">Membrane</keyword>
<organism evidence="2 3">
    <name type="scientific">Desulforamulus reducens (strain ATCC BAA-1160 / DSM 100696 / MI-1)</name>
    <name type="common">Desulfotomaculum reducens</name>
    <dbReference type="NCBI Taxonomy" id="349161"/>
    <lineage>
        <taxon>Bacteria</taxon>
        <taxon>Bacillati</taxon>
        <taxon>Bacillota</taxon>
        <taxon>Clostridia</taxon>
        <taxon>Eubacteriales</taxon>
        <taxon>Peptococcaceae</taxon>
        <taxon>Desulforamulus</taxon>
    </lineage>
</organism>
<dbReference type="EMBL" id="CP000612">
    <property type="protein sequence ID" value="ABO51146.1"/>
    <property type="molecule type" value="Genomic_DNA"/>
</dbReference>
<protein>
    <submittedName>
        <fullName evidence="2">Uncharacterized protein</fullName>
    </submittedName>
</protein>
<evidence type="ECO:0000313" key="3">
    <source>
        <dbReference type="Proteomes" id="UP000001556"/>
    </source>
</evidence>
<evidence type="ECO:0000256" key="1">
    <source>
        <dbReference type="SAM" id="Phobius"/>
    </source>
</evidence>
<dbReference type="KEGG" id="drm:Dred_2639"/>